<organism evidence="1 2">
    <name type="scientific">Candidatus Daviesbacteria bacterium RIFCSPHIGHO2_02_FULL_36_13</name>
    <dbReference type="NCBI Taxonomy" id="1797768"/>
    <lineage>
        <taxon>Bacteria</taxon>
        <taxon>Candidatus Daviesiibacteriota</taxon>
    </lineage>
</organism>
<protein>
    <submittedName>
        <fullName evidence="1">Uncharacterized protein</fullName>
    </submittedName>
</protein>
<evidence type="ECO:0000313" key="1">
    <source>
        <dbReference type="EMBL" id="OGE32371.1"/>
    </source>
</evidence>
<gene>
    <name evidence="1" type="ORF">A3C59_05245</name>
</gene>
<reference evidence="1 2" key="1">
    <citation type="journal article" date="2016" name="Nat. Commun.">
        <title>Thousands of microbial genomes shed light on interconnected biogeochemical processes in an aquifer system.</title>
        <authorList>
            <person name="Anantharaman K."/>
            <person name="Brown C.T."/>
            <person name="Hug L.A."/>
            <person name="Sharon I."/>
            <person name="Castelle C.J."/>
            <person name="Probst A.J."/>
            <person name="Thomas B.C."/>
            <person name="Singh A."/>
            <person name="Wilkins M.J."/>
            <person name="Karaoz U."/>
            <person name="Brodie E.L."/>
            <person name="Williams K.H."/>
            <person name="Hubbard S.S."/>
            <person name="Banfield J.F."/>
        </authorList>
    </citation>
    <scope>NUCLEOTIDE SEQUENCE [LARGE SCALE GENOMIC DNA]</scope>
</reference>
<dbReference type="SUPFAM" id="SSF55961">
    <property type="entry name" value="Bet v1-like"/>
    <property type="match status" value="1"/>
</dbReference>
<accession>A0A1F5JV55</accession>
<dbReference type="Proteomes" id="UP000176902">
    <property type="component" value="Unassembled WGS sequence"/>
</dbReference>
<dbReference type="AlphaFoldDB" id="A0A1F5JV55"/>
<dbReference type="Gene3D" id="3.30.530.20">
    <property type="match status" value="1"/>
</dbReference>
<proteinExistence type="predicted"/>
<dbReference type="InterPro" id="IPR023393">
    <property type="entry name" value="START-like_dom_sf"/>
</dbReference>
<comment type="caution">
    <text evidence="1">The sequence shown here is derived from an EMBL/GenBank/DDBJ whole genome shotgun (WGS) entry which is preliminary data.</text>
</comment>
<dbReference type="Pfam" id="PF10604">
    <property type="entry name" value="Polyketide_cyc2"/>
    <property type="match status" value="1"/>
</dbReference>
<name>A0A1F5JV55_9BACT</name>
<evidence type="ECO:0000313" key="2">
    <source>
        <dbReference type="Proteomes" id="UP000176902"/>
    </source>
</evidence>
<dbReference type="EMBL" id="MFCV01000027">
    <property type="protein sequence ID" value="OGE32371.1"/>
    <property type="molecule type" value="Genomic_DNA"/>
</dbReference>
<dbReference type="InterPro" id="IPR019587">
    <property type="entry name" value="Polyketide_cyclase/dehydratase"/>
</dbReference>
<dbReference type="STRING" id="1797768.A3C59_05245"/>
<sequence>MIKKEYQANILAAKPLDEVFAFTSDPNNLPLWSGASAVEMVSEMADQVGSVYKVTFSSFFKKYSILIEITEYNSPNSWEFKTEEKPASVSKYTFEEVEGETKITLNLTEDQESESLISDISIKRKLDNLLINLKKYLEK</sequence>